<protein>
    <submittedName>
        <fullName evidence="2">Uncharacterized protein</fullName>
    </submittedName>
</protein>
<name>A0A2W6MSH7_9HELI</name>
<proteinExistence type="predicted"/>
<organism evidence="2 3">
    <name type="scientific">Helicobacter valdiviensis</name>
    <dbReference type="NCBI Taxonomy" id="1458358"/>
    <lineage>
        <taxon>Bacteria</taxon>
        <taxon>Pseudomonadati</taxon>
        <taxon>Campylobacterota</taxon>
        <taxon>Epsilonproteobacteria</taxon>
        <taxon>Campylobacterales</taxon>
        <taxon>Helicobacteraceae</taxon>
        <taxon>Helicobacter</taxon>
    </lineage>
</organism>
<accession>A0A2W6MSH7</accession>
<gene>
    <name evidence="2" type="ORF">B6S12_08750</name>
</gene>
<evidence type="ECO:0000313" key="2">
    <source>
        <dbReference type="EMBL" id="PZT47514.1"/>
    </source>
</evidence>
<comment type="caution">
    <text evidence="2">The sequence shown here is derived from an EMBL/GenBank/DDBJ whole genome shotgun (WGS) entry which is preliminary data.</text>
</comment>
<dbReference type="RefSeq" id="WP_111230423.1">
    <property type="nucleotide sequence ID" value="NZ_NBIU01000031.1"/>
</dbReference>
<feature type="transmembrane region" description="Helical" evidence="1">
    <location>
        <begin position="17"/>
        <end position="42"/>
    </location>
</feature>
<evidence type="ECO:0000313" key="3">
    <source>
        <dbReference type="Proteomes" id="UP000249746"/>
    </source>
</evidence>
<evidence type="ECO:0000256" key="1">
    <source>
        <dbReference type="SAM" id="Phobius"/>
    </source>
</evidence>
<dbReference type="OrthoDB" id="9828315at2"/>
<keyword evidence="1" id="KW-0812">Transmembrane</keyword>
<keyword evidence="3" id="KW-1185">Reference proteome</keyword>
<keyword evidence="1" id="KW-1133">Transmembrane helix</keyword>
<sequence>MKRNEALLKSLKIPFDVLLGIVVFMGIVGVGAIFWLFLVLNLTEKPNNSNRDVALHFGRYDTEHRHTGTWEIKSSYLLDNGNDGSSHIVGDYENGLRIGVWCINGYEVQVYNEGILQESLRLGWGNTISYKSYKEGKIQEFFSSCYIDRENNDDCPSQARLLNLAKHYNDLAEKHCTKVKMEFAILP</sequence>
<keyword evidence="1" id="KW-0472">Membrane</keyword>
<dbReference type="AlphaFoldDB" id="A0A2W6MSH7"/>
<reference evidence="2 3" key="1">
    <citation type="submission" date="2017-03" db="EMBL/GenBank/DDBJ databases">
        <title>Genomic and clinical evidence uncovers the enterohepatic species Helicobacter valdiviensis as a potential human intestinal pathogen.</title>
        <authorList>
            <person name="Fresia P."/>
            <person name="Jara R."/>
            <person name="Sierra R."/>
            <person name="Ferres I."/>
            <person name="Greif G."/>
            <person name="Iraola G."/>
            <person name="Collado L."/>
        </authorList>
    </citation>
    <scope>NUCLEOTIDE SEQUENCE [LARGE SCALE GENOMIC DNA]</scope>
    <source>
        <strain evidence="2 3">WBE14</strain>
    </source>
</reference>
<dbReference type="Proteomes" id="UP000249746">
    <property type="component" value="Unassembled WGS sequence"/>
</dbReference>
<dbReference type="EMBL" id="NBIU01000031">
    <property type="protein sequence ID" value="PZT47514.1"/>
    <property type="molecule type" value="Genomic_DNA"/>
</dbReference>